<evidence type="ECO:0000313" key="1">
    <source>
        <dbReference type="EMBL" id="KAJ4447366.1"/>
    </source>
</evidence>
<organism evidence="1 2">
    <name type="scientific">Periplaneta americana</name>
    <name type="common">American cockroach</name>
    <name type="synonym">Blatta americana</name>
    <dbReference type="NCBI Taxonomy" id="6978"/>
    <lineage>
        <taxon>Eukaryota</taxon>
        <taxon>Metazoa</taxon>
        <taxon>Ecdysozoa</taxon>
        <taxon>Arthropoda</taxon>
        <taxon>Hexapoda</taxon>
        <taxon>Insecta</taxon>
        <taxon>Pterygota</taxon>
        <taxon>Neoptera</taxon>
        <taxon>Polyneoptera</taxon>
        <taxon>Dictyoptera</taxon>
        <taxon>Blattodea</taxon>
        <taxon>Blattoidea</taxon>
        <taxon>Blattidae</taxon>
        <taxon>Blattinae</taxon>
        <taxon>Periplaneta</taxon>
    </lineage>
</organism>
<reference evidence="1 2" key="1">
    <citation type="journal article" date="2022" name="Allergy">
        <title>Genome assembly and annotation of Periplaneta americana reveal a comprehensive cockroach allergen profile.</title>
        <authorList>
            <person name="Wang L."/>
            <person name="Xiong Q."/>
            <person name="Saelim N."/>
            <person name="Wang L."/>
            <person name="Nong W."/>
            <person name="Wan A.T."/>
            <person name="Shi M."/>
            <person name="Liu X."/>
            <person name="Cao Q."/>
            <person name="Hui J.H.L."/>
            <person name="Sookrung N."/>
            <person name="Leung T.F."/>
            <person name="Tungtrongchitr A."/>
            <person name="Tsui S.K.W."/>
        </authorList>
    </citation>
    <scope>NUCLEOTIDE SEQUENCE [LARGE SCALE GENOMIC DNA]</scope>
    <source>
        <strain evidence="1">PWHHKU_190912</strain>
    </source>
</reference>
<evidence type="ECO:0000313" key="2">
    <source>
        <dbReference type="Proteomes" id="UP001148838"/>
    </source>
</evidence>
<name>A0ABQ8TMM4_PERAM</name>
<dbReference type="EMBL" id="JAJSOF020000005">
    <property type="protein sequence ID" value="KAJ4447366.1"/>
    <property type="molecule type" value="Genomic_DNA"/>
</dbReference>
<proteinExistence type="predicted"/>
<sequence>MLSIEERIAVVGARLRRLTYAQVQEEFRGKFHKPEHTQANIRLLVNKFQRTVKLKDRIRNVDLRKNTGMKDAVQVADELKWKCGGHVARMSDAQCTYRVTMWDPVLGNGMQEDREPDGWIHSKSGEAVDDVCKKQINVEKAVEENVNRQKNKIEEEDDSDAERLYCNDLYSCSTEGWVAFVSCHNWAHNSCAAINSEDDEAQHICAKCVHRD</sequence>
<comment type="caution">
    <text evidence="1">The sequence shown here is derived from an EMBL/GenBank/DDBJ whole genome shotgun (WGS) entry which is preliminary data.</text>
</comment>
<gene>
    <name evidence="1" type="ORF">ANN_09372</name>
</gene>
<protein>
    <recommendedName>
        <fullName evidence="3">DUF4817 domain-containing protein</fullName>
    </recommendedName>
</protein>
<dbReference type="Proteomes" id="UP001148838">
    <property type="component" value="Unassembled WGS sequence"/>
</dbReference>
<dbReference type="SUPFAM" id="SSF57903">
    <property type="entry name" value="FYVE/PHD zinc finger"/>
    <property type="match status" value="1"/>
</dbReference>
<accession>A0ABQ8TMM4</accession>
<dbReference type="InterPro" id="IPR011011">
    <property type="entry name" value="Znf_FYVE_PHD"/>
</dbReference>
<keyword evidence="2" id="KW-1185">Reference proteome</keyword>
<evidence type="ECO:0008006" key="3">
    <source>
        <dbReference type="Google" id="ProtNLM"/>
    </source>
</evidence>